<dbReference type="Pfam" id="PF18545">
    <property type="entry name" value="HalOD1"/>
    <property type="match status" value="1"/>
</dbReference>
<dbReference type="Proteomes" id="UP000307562">
    <property type="component" value="Chromosome"/>
</dbReference>
<organism evidence="2 3">
    <name type="scientific">Natrinema pallidum</name>
    <dbReference type="NCBI Taxonomy" id="69527"/>
    <lineage>
        <taxon>Archaea</taxon>
        <taxon>Methanobacteriati</taxon>
        <taxon>Methanobacteriota</taxon>
        <taxon>Stenosarchaea group</taxon>
        <taxon>Halobacteria</taxon>
        <taxon>Halobacteriales</taxon>
        <taxon>Natrialbaceae</taxon>
        <taxon>Natrinema</taxon>
    </lineage>
</organism>
<keyword evidence="3" id="KW-1185">Reference proteome</keyword>
<name>A0A4P9TG49_9EURY</name>
<evidence type="ECO:0000313" key="3">
    <source>
        <dbReference type="Proteomes" id="UP000307562"/>
    </source>
</evidence>
<evidence type="ECO:0000313" key="2">
    <source>
        <dbReference type="EMBL" id="QCW02832.1"/>
    </source>
</evidence>
<dbReference type="RefSeq" id="WP_138652821.1">
    <property type="nucleotide sequence ID" value="NZ_CP040637.1"/>
</dbReference>
<dbReference type="KEGG" id="npl:FGF80_06095"/>
<dbReference type="AlphaFoldDB" id="A0A4P9TG49"/>
<proteinExistence type="predicted"/>
<sequence>MHSALTTALDRIAARKGCDRAALPPLYDAIDPEALAAVLESDADVTVRFEYAGSRVVIGPDSDEVTVSDPDR</sequence>
<protein>
    <recommendedName>
        <fullName evidence="1">Halobacterial output domain-containing protein</fullName>
    </recommendedName>
</protein>
<gene>
    <name evidence="2" type="ORF">FGF80_06095</name>
</gene>
<evidence type="ECO:0000259" key="1">
    <source>
        <dbReference type="Pfam" id="PF18545"/>
    </source>
</evidence>
<reference evidence="3" key="1">
    <citation type="submission" date="2019-05" db="EMBL/GenBank/DDBJ databases">
        <title>Complete Genome Sequence and Methylation Pattern of the Halophilic Archaeon Natrinema pallidum BOL6-1.</title>
        <authorList>
            <person name="DasSarma P."/>
            <person name="DasSarma B.P."/>
            <person name="DasSarma S.L."/>
            <person name="Martinez F.L."/>
            <person name="Guzman D."/>
            <person name="Roberts R.J."/>
            <person name="DasSarma S."/>
        </authorList>
    </citation>
    <scope>NUCLEOTIDE SEQUENCE [LARGE SCALE GENOMIC DNA]</scope>
    <source>
        <strain evidence="3">BOL6-1</strain>
    </source>
</reference>
<feature type="domain" description="Halobacterial output" evidence="1">
    <location>
        <begin position="4"/>
        <end position="68"/>
    </location>
</feature>
<dbReference type="EMBL" id="CP040637">
    <property type="protein sequence ID" value="QCW02832.1"/>
    <property type="molecule type" value="Genomic_DNA"/>
</dbReference>
<accession>A0A4P9TG49</accession>
<dbReference type="GeneID" id="96155530"/>
<dbReference type="InterPro" id="IPR040624">
    <property type="entry name" value="HalOD1"/>
</dbReference>